<evidence type="ECO:0000259" key="5">
    <source>
        <dbReference type="PROSITE" id="PS51790"/>
    </source>
</evidence>
<dbReference type="OrthoDB" id="4174719at2"/>
<accession>A0A1M4TCW0</accession>
<dbReference type="GO" id="GO:0006979">
    <property type="term" value="P:response to oxidative stress"/>
    <property type="evidence" value="ECO:0007669"/>
    <property type="project" value="InterPro"/>
</dbReference>
<dbReference type="PROSITE" id="PS51790">
    <property type="entry name" value="MSRB"/>
    <property type="match status" value="1"/>
</dbReference>
<dbReference type="Gene3D" id="2.170.150.20">
    <property type="entry name" value="Peptide methionine sulfoxide reductase"/>
    <property type="match status" value="1"/>
</dbReference>
<reference evidence="6 7" key="1">
    <citation type="submission" date="2016-11" db="EMBL/GenBank/DDBJ databases">
        <authorList>
            <person name="Jaros S."/>
            <person name="Januszkiewicz K."/>
            <person name="Wedrychowicz H."/>
        </authorList>
    </citation>
    <scope>NUCLEOTIDE SEQUENCE [LARGE SCALE GENOMIC DNA]</scope>
    <source>
        <strain evidence="6 7">DSM 25661</strain>
    </source>
</reference>
<keyword evidence="4" id="KW-0732">Signal</keyword>
<dbReference type="InterPro" id="IPR002579">
    <property type="entry name" value="Met_Sox_Rdtase_MsrB_dom"/>
</dbReference>
<dbReference type="GO" id="GO:0005737">
    <property type="term" value="C:cytoplasm"/>
    <property type="evidence" value="ECO:0007669"/>
    <property type="project" value="TreeGrafter"/>
</dbReference>
<evidence type="ECO:0000256" key="2">
    <source>
        <dbReference type="ARBA" id="ARBA00023002"/>
    </source>
</evidence>
<feature type="domain" description="MsrB" evidence="5">
    <location>
        <begin position="35"/>
        <end position="157"/>
    </location>
</feature>
<dbReference type="GO" id="GO:0033743">
    <property type="term" value="F:peptide-methionine (R)-S-oxide reductase activity"/>
    <property type="evidence" value="ECO:0007669"/>
    <property type="project" value="UniProtKB-EC"/>
</dbReference>
<sequence length="159" mass="17701">MKKIILLLICLQFGSCQSNAQKKQTKTNFEISKTEAEWRKVLTAEEFNVLRKSGTEPAFSSPLNKVEQAGTFVCAACKNPLYQTKYKFDSGTGWPSFDRAIDSSLTVSSDRKLGYKRTEALCGKCGSHLGHIFNDGPRETTGMRHCINGVALDFIPKNK</sequence>
<dbReference type="InterPro" id="IPR028427">
    <property type="entry name" value="Met_Sox_Rdtase_MsrB"/>
</dbReference>
<feature type="chain" id="PRO_5013041836" description="peptide-methionine (R)-S-oxide reductase" evidence="4">
    <location>
        <begin position="21"/>
        <end position="159"/>
    </location>
</feature>
<feature type="signal peptide" evidence="4">
    <location>
        <begin position="1"/>
        <end position="20"/>
    </location>
</feature>
<proteinExistence type="predicted"/>
<comment type="catalytic activity">
    <reaction evidence="3">
        <text>L-methionyl-[protein] + [thioredoxin]-disulfide + H2O = L-methionyl-(R)-S-oxide-[protein] + [thioredoxin]-dithiol</text>
        <dbReference type="Rhea" id="RHEA:24164"/>
        <dbReference type="Rhea" id="RHEA-COMP:10698"/>
        <dbReference type="Rhea" id="RHEA-COMP:10700"/>
        <dbReference type="Rhea" id="RHEA-COMP:12313"/>
        <dbReference type="Rhea" id="RHEA-COMP:12314"/>
        <dbReference type="ChEBI" id="CHEBI:15377"/>
        <dbReference type="ChEBI" id="CHEBI:16044"/>
        <dbReference type="ChEBI" id="CHEBI:29950"/>
        <dbReference type="ChEBI" id="CHEBI:45764"/>
        <dbReference type="ChEBI" id="CHEBI:50058"/>
        <dbReference type="EC" id="1.8.4.12"/>
    </reaction>
</comment>
<dbReference type="Proteomes" id="UP000184462">
    <property type="component" value="Unassembled WGS sequence"/>
</dbReference>
<keyword evidence="2" id="KW-0560">Oxidoreductase</keyword>
<dbReference type="SUPFAM" id="SSF51316">
    <property type="entry name" value="Mss4-like"/>
    <property type="match status" value="1"/>
</dbReference>
<dbReference type="PANTHER" id="PTHR10173">
    <property type="entry name" value="METHIONINE SULFOXIDE REDUCTASE"/>
    <property type="match status" value="1"/>
</dbReference>
<dbReference type="STRING" id="1155689.SAMN05444278_101600"/>
<dbReference type="RefSeq" id="WP_073191762.1">
    <property type="nucleotide sequence ID" value="NZ_FQTW01000001.1"/>
</dbReference>
<dbReference type="PANTHER" id="PTHR10173:SF57">
    <property type="entry name" value="PEPTIDE-METHIONINE (R)-S-OXIDE REDUCTASE"/>
    <property type="match status" value="1"/>
</dbReference>
<evidence type="ECO:0000313" key="7">
    <source>
        <dbReference type="Proteomes" id="UP000184462"/>
    </source>
</evidence>
<organism evidence="6 7">
    <name type="scientific">Psychroflexus salarius</name>
    <dbReference type="NCBI Taxonomy" id="1155689"/>
    <lineage>
        <taxon>Bacteria</taxon>
        <taxon>Pseudomonadati</taxon>
        <taxon>Bacteroidota</taxon>
        <taxon>Flavobacteriia</taxon>
        <taxon>Flavobacteriales</taxon>
        <taxon>Flavobacteriaceae</taxon>
        <taxon>Psychroflexus</taxon>
    </lineage>
</organism>
<gene>
    <name evidence="6" type="ORF">SAMN05444278_101600</name>
</gene>
<dbReference type="GO" id="GO:0030091">
    <property type="term" value="P:protein repair"/>
    <property type="evidence" value="ECO:0007669"/>
    <property type="project" value="InterPro"/>
</dbReference>
<keyword evidence="7" id="KW-1185">Reference proteome</keyword>
<dbReference type="NCBIfam" id="TIGR00357">
    <property type="entry name" value="peptide-methionine (R)-S-oxide reductase MsrB"/>
    <property type="match status" value="1"/>
</dbReference>
<protein>
    <recommendedName>
        <fullName evidence="1">peptide-methionine (R)-S-oxide reductase</fullName>
        <ecNumber evidence="1">1.8.4.12</ecNumber>
    </recommendedName>
</protein>
<dbReference type="InterPro" id="IPR011057">
    <property type="entry name" value="Mss4-like_sf"/>
</dbReference>
<dbReference type="AlphaFoldDB" id="A0A1M4TCW0"/>
<evidence type="ECO:0000256" key="1">
    <source>
        <dbReference type="ARBA" id="ARBA00012499"/>
    </source>
</evidence>
<dbReference type="Pfam" id="PF01641">
    <property type="entry name" value="SelR"/>
    <property type="match status" value="1"/>
</dbReference>
<evidence type="ECO:0000256" key="3">
    <source>
        <dbReference type="ARBA" id="ARBA00048488"/>
    </source>
</evidence>
<evidence type="ECO:0000256" key="4">
    <source>
        <dbReference type="SAM" id="SignalP"/>
    </source>
</evidence>
<name>A0A1M4TCW0_9FLAO</name>
<dbReference type="EMBL" id="FQTW01000001">
    <property type="protein sequence ID" value="SHE42389.1"/>
    <property type="molecule type" value="Genomic_DNA"/>
</dbReference>
<dbReference type="EC" id="1.8.4.12" evidence="1"/>
<evidence type="ECO:0000313" key="6">
    <source>
        <dbReference type="EMBL" id="SHE42389.1"/>
    </source>
</evidence>